<feature type="region of interest" description="Disordered" evidence="3">
    <location>
        <begin position="167"/>
        <end position="193"/>
    </location>
</feature>
<protein>
    <recommendedName>
        <fullName evidence="4">RRM domain-containing protein</fullName>
    </recommendedName>
</protein>
<feature type="region of interest" description="Disordered" evidence="3">
    <location>
        <begin position="369"/>
        <end position="404"/>
    </location>
</feature>
<evidence type="ECO:0000313" key="5">
    <source>
        <dbReference type="EMBL" id="KAF2900570.1"/>
    </source>
</evidence>
<dbReference type="SMART" id="SM00360">
    <property type="entry name" value="RRM"/>
    <property type="match status" value="1"/>
</dbReference>
<dbReference type="GO" id="GO:0003723">
    <property type="term" value="F:RNA binding"/>
    <property type="evidence" value="ECO:0007669"/>
    <property type="project" value="UniProtKB-UniRule"/>
</dbReference>
<feature type="region of interest" description="Disordered" evidence="3">
    <location>
        <begin position="453"/>
        <end position="516"/>
    </location>
</feature>
<accession>A0A8K0GDE1</accession>
<evidence type="ECO:0000256" key="3">
    <source>
        <dbReference type="SAM" id="MobiDB-lite"/>
    </source>
</evidence>
<feature type="compositionally biased region" description="Polar residues" evidence="3">
    <location>
        <begin position="107"/>
        <end position="122"/>
    </location>
</feature>
<comment type="caution">
    <text evidence="5">The sequence shown here is derived from an EMBL/GenBank/DDBJ whole genome shotgun (WGS) entry which is preliminary data.</text>
</comment>
<keyword evidence="6" id="KW-1185">Reference proteome</keyword>
<reference evidence="5" key="1">
    <citation type="submission" date="2019-08" db="EMBL/GenBank/DDBJ databases">
        <title>The genome of the North American firefly Photinus pyralis.</title>
        <authorList>
            <consortium name="Photinus pyralis genome working group"/>
            <person name="Fallon T.R."/>
            <person name="Sander Lower S.E."/>
            <person name="Weng J.-K."/>
        </authorList>
    </citation>
    <scope>NUCLEOTIDE SEQUENCE</scope>
    <source>
        <strain evidence="5">TRF0915ILg1</strain>
        <tissue evidence="5">Whole body</tissue>
    </source>
</reference>
<feature type="compositionally biased region" description="Basic and acidic residues" evidence="3">
    <location>
        <begin position="473"/>
        <end position="484"/>
    </location>
</feature>
<dbReference type="SUPFAM" id="SSF54928">
    <property type="entry name" value="RNA-binding domain, RBD"/>
    <property type="match status" value="1"/>
</dbReference>
<feature type="compositionally biased region" description="Basic and acidic residues" evidence="3">
    <location>
        <begin position="176"/>
        <end position="193"/>
    </location>
</feature>
<evidence type="ECO:0000313" key="6">
    <source>
        <dbReference type="Proteomes" id="UP000801492"/>
    </source>
</evidence>
<dbReference type="EMBL" id="VTPC01002111">
    <property type="protein sequence ID" value="KAF2900570.1"/>
    <property type="molecule type" value="Genomic_DNA"/>
</dbReference>
<feature type="region of interest" description="Disordered" evidence="3">
    <location>
        <begin position="98"/>
        <end position="124"/>
    </location>
</feature>
<keyword evidence="1 2" id="KW-0694">RNA-binding</keyword>
<feature type="compositionally biased region" description="Basic and acidic residues" evidence="3">
    <location>
        <begin position="236"/>
        <end position="248"/>
    </location>
</feature>
<feature type="region of interest" description="Disordered" evidence="3">
    <location>
        <begin position="228"/>
        <end position="250"/>
    </location>
</feature>
<dbReference type="InterPro" id="IPR000504">
    <property type="entry name" value="RRM_dom"/>
</dbReference>
<dbReference type="PANTHER" id="PTHR48029:SF1">
    <property type="entry name" value="NUCLEOLAR PROTEIN 8"/>
    <property type="match status" value="1"/>
</dbReference>
<dbReference type="Proteomes" id="UP000801492">
    <property type="component" value="Unassembled WGS sequence"/>
</dbReference>
<sequence>MKTHSKRLFINNLPDNVTQVDLQQKFSDYGKVSSIEIKQRKNTGVNQTAHFAYVHIDIENRALQNCISEFSNKKWKGHWLLVEEAKESFMERLKREREEQNAHEMTKPTQSVTINTPDNINNVKGFVSNRRYHSSSSEDEQKDEGFVSADEFEITKKSARTVIDTTETESTLKNTKQKDDMKKPNSKEVEADKKRLQSIAQMKRGYQQQKSLIKSALANIDVKPKNKIIFNDDDNSDGRPQKQNKQKEYYNNSQKKLQLFNEEEDEANIGNADNKDYNFEIKEHFEGKKGQKLMALQSKFKNDKRFTLDARFLEESENEEQLQNNEIEDKEISHEDEKQKQFEILEEVLGKKISRKQVKNDELVNRAPKMMLRFDPTQPEHSKFEVKDTAKQEKKKKKETKKEVEDKIVEAVPAPEVSKDTFYKVAVDLKTTLQEKEGFSLADMFSKEIQNVVESEEEKTVEEPVTNKQTKTFVHEKNPFRYDSSDSDDDDNDNDDNVPTATKKAPSSDINQQQKPGTTKLWTESFFFKYDDYRLQEGLDFVKRLEVDDQDDFHKLRRNLKEIVRAKVKNNQRKNRPFRKKLGGKKRIKVKRALKR</sequence>
<feature type="compositionally biased region" description="Acidic residues" evidence="3">
    <location>
        <begin position="485"/>
        <end position="496"/>
    </location>
</feature>
<evidence type="ECO:0000259" key="4">
    <source>
        <dbReference type="PROSITE" id="PS50102"/>
    </source>
</evidence>
<dbReference type="PROSITE" id="PS50102">
    <property type="entry name" value="RRM"/>
    <property type="match status" value="1"/>
</dbReference>
<evidence type="ECO:0000256" key="1">
    <source>
        <dbReference type="ARBA" id="ARBA00022884"/>
    </source>
</evidence>
<dbReference type="AlphaFoldDB" id="A0A8K0GDE1"/>
<name>A0A8K0GDE1_IGNLU</name>
<gene>
    <name evidence="5" type="ORF">ILUMI_05612</name>
</gene>
<dbReference type="InterPro" id="IPR035979">
    <property type="entry name" value="RBD_domain_sf"/>
</dbReference>
<dbReference type="Gene3D" id="3.30.70.330">
    <property type="match status" value="1"/>
</dbReference>
<dbReference type="Pfam" id="PF00076">
    <property type="entry name" value="RRM_1"/>
    <property type="match status" value="1"/>
</dbReference>
<feature type="domain" description="RRM" evidence="4">
    <location>
        <begin position="6"/>
        <end position="87"/>
    </location>
</feature>
<organism evidence="5 6">
    <name type="scientific">Ignelater luminosus</name>
    <name type="common">Cucubano</name>
    <name type="synonym">Pyrophorus luminosus</name>
    <dbReference type="NCBI Taxonomy" id="2038154"/>
    <lineage>
        <taxon>Eukaryota</taxon>
        <taxon>Metazoa</taxon>
        <taxon>Ecdysozoa</taxon>
        <taxon>Arthropoda</taxon>
        <taxon>Hexapoda</taxon>
        <taxon>Insecta</taxon>
        <taxon>Pterygota</taxon>
        <taxon>Neoptera</taxon>
        <taxon>Endopterygota</taxon>
        <taxon>Coleoptera</taxon>
        <taxon>Polyphaga</taxon>
        <taxon>Elateriformia</taxon>
        <taxon>Elateroidea</taxon>
        <taxon>Elateridae</taxon>
        <taxon>Agrypninae</taxon>
        <taxon>Pyrophorini</taxon>
        <taxon>Ignelater</taxon>
    </lineage>
</organism>
<proteinExistence type="predicted"/>
<feature type="compositionally biased region" description="Basic and acidic residues" evidence="3">
    <location>
        <begin position="378"/>
        <end position="392"/>
    </location>
</feature>
<evidence type="ECO:0000256" key="2">
    <source>
        <dbReference type="PROSITE-ProRule" id="PRU00176"/>
    </source>
</evidence>
<dbReference type="PANTHER" id="PTHR48029">
    <property type="entry name" value="NUCLEOLAR PROTEIN 8"/>
    <property type="match status" value="1"/>
</dbReference>
<dbReference type="InterPro" id="IPR012677">
    <property type="entry name" value="Nucleotide-bd_a/b_plait_sf"/>
</dbReference>
<dbReference type="OrthoDB" id="21643at2759"/>